<dbReference type="Gene3D" id="2.40.50.140">
    <property type="entry name" value="Nucleic acid-binding proteins"/>
    <property type="match status" value="1"/>
</dbReference>
<dbReference type="PANTHER" id="PTHR13454:SF11">
    <property type="entry name" value="PROTEIN MCM10 HOMOLOG"/>
    <property type="match status" value="1"/>
</dbReference>
<dbReference type="Proteomes" id="UP000076502">
    <property type="component" value="Unassembled WGS sequence"/>
</dbReference>
<evidence type="ECO:0000256" key="4">
    <source>
        <dbReference type="ARBA" id="ARBA00022705"/>
    </source>
</evidence>
<dbReference type="InterPro" id="IPR012340">
    <property type="entry name" value="NA-bd_OB-fold"/>
</dbReference>
<protein>
    <recommendedName>
        <fullName evidence="3">Protein MCM10 homolog</fullName>
    </recommendedName>
</protein>
<evidence type="ECO:0000313" key="12">
    <source>
        <dbReference type="Proteomes" id="UP000076502"/>
    </source>
</evidence>
<dbReference type="GO" id="GO:0008270">
    <property type="term" value="F:zinc ion binding"/>
    <property type="evidence" value="ECO:0007669"/>
    <property type="project" value="UniProtKB-KW"/>
</dbReference>
<dbReference type="InterPro" id="IPR055065">
    <property type="entry name" value="OB_MCM10"/>
</dbReference>
<dbReference type="GO" id="GO:0006270">
    <property type="term" value="P:DNA replication initiation"/>
    <property type="evidence" value="ECO:0007669"/>
    <property type="project" value="InterPro"/>
</dbReference>
<dbReference type="OrthoDB" id="273123at2759"/>
<name>A0A154PQ73_DUFNO</name>
<feature type="compositionally biased region" description="Low complexity" evidence="9">
    <location>
        <begin position="10"/>
        <end position="20"/>
    </location>
</feature>
<evidence type="ECO:0000256" key="2">
    <source>
        <dbReference type="ARBA" id="ARBA00009679"/>
    </source>
</evidence>
<dbReference type="GO" id="GO:0003688">
    <property type="term" value="F:DNA replication origin binding"/>
    <property type="evidence" value="ECO:0007669"/>
    <property type="project" value="TreeGrafter"/>
</dbReference>
<evidence type="ECO:0000313" key="11">
    <source>
        <dbReference type="EMBL" id="KZC14053.1"/>
    </source>
</evidence>
<dbReference type="InterPro" id="IPR056791">
    <property type="entry name" value="Znf_Mcm10_C"/>
</dbReference>
<evidence type="ECO:0000256" key="8">
    <source>
        <dbReference type="ARBA" id="ARBA00023242"/>
    </source>
</evidence>
<accession>A0A154PQ73</accession>
<evidence type="ECO:0000259" key="10">
    <source>
        <dbReference type="SMART" id="SM01280"/>
    </source>
</evidence>
<keyword evidence="8" id="KW-0539">Nucleus</keyword>
<comment type="similarity">
    <text evidence="2">Belongs to the MCM10 family.</text>
</comment>
<feature type="domain" description="Replication factor Mcm10 C-terminal" evidence="10">
    <location>
        <begin position="335"/>
        <end position="641"/>
    </location>
</feature>
<dbReference type="FunFam" id="2.40.50.140:FF:000174">
    <property type="entry name" value="DNA replication licensing factor mcm10"/>
    <property type="match status" value="1"/>
</dbReference>
<dbReference type="Pfam" id="PF09329">
    <property type="entry name" value="zf-primase"/>
    <property type="match status" value="1"/>
</dbReference>
<feature type="compositionally biased region" description="Basic and acidic residues" evidence="9">
    <location>
        <begin position="455"/>
        <end position="474"/>
    </location>
</feature>
<feature type="compositionally biased region" description="Polar residues" evidence="9">
    <location>
        <begin position="48"/>
        <end position="59"/>
    </location>
</feature>
<organism evidence="11 12">
    <name type="scientific">Dufourea novaeangliae</name>
    <name type="common">Sweat bee</name>
    <dbReference type="NCBI Taxonomy" id="178035"/>
    <lineage>
        <taxon>Eukaryota</taxon>
        <taxon>Metazoa</taxon>
        <taxon>Ecdysozoa</taxon>
        <taxon>Arthropoda</taxon>
        <taxon>Hexapoda</taxon>
        <taxon>Insecta</taxon>
        <taxon>Pterygota</taxon>
        <taxon>Neoptera</taxon>
        <taxon>Endopterygota</taxon>
        <taxon>Hymenoptera</taxon>
        <taxon>Apocrita</taxon>
        <taxon>Aculeata</taxon>
        <taxon>Apoidea</taxon>
        <taxon>Anthophila</taxon>
        <taxon>Halictidae</taxon>
        <taxon>Rophitinae</taxon>
        <taxon>Dufourea</taxon>
    </lineage>
</organism>
<evidence type="ECO:0000256" key="5">
    <source>
        <dbReference type="ARBA" id="ARBA00022723"/>
    </source>
</evidence>
<dbReference type="Pfam" id="PF09332">
    <property type="entry name" value="Mcm10"/>
    <property type="match status" value="1"/>
</dbReference>
<dbReference type="Pfam" id="PF24863">
    <property type="entry name" value="zf-CCCH_Mcm10"/>
    <property type="match status" value="1"/>
</dbReference>
<gene>
    <name evidence="11" type="ORF">WN55_06486</name>
</gene>
<keyword evidence="5" id="KW-0479">Metal-binding</keyword>
<dbReference type="InterPro" id="IPR015411">
    <property type="entry name" value="Rep_factor_Mcm10_C"/>
</dbReference>
<dbReference type="InterPro" id="IPR040184">
    <property type="entry name" value="Mcm10"/>
</dbReference>
<evidence type="ECO:0000256" key="1">
    <source>
        <dbReference type="ARBA" id="ARBA00004123"/>
    </source>
</evidence>
<evidence type="ECO:0000256" key="9">
    <source>
        <dbReference type="SAM" id="MobiDB-lite"/>
    </source>
</evidence>
<comment type="subcellular location">
    <subcellularLocation>
        <location evidence="1">Nucleus</location>
    </subcellularLocation>
</comment>
<dbReference type="InterPro" id="IPR015408">
    <property type="entry name" value="Znf_Mcm10/DnaG"/>
</dbReference>
<reference evidence="11 12" key="1">
    <citation type="submission" date="2015-07" db="EMBL/GenBank/DDBJ databases">
        <title>The genome of Dufourea novaeangliae.</title>
        <authorList>
            <person name="Pan H."/>
            <person name="Kapheim K."/>
        </authorList>
    </citation>
    <scope>NUCLEOTIDE SEQUENCE [LARGE SCALE GENOMIC DNA]</scope>
    <source>
        <strain evidence="11">0120121106</strain>
        <tissue evidence="11">Whole body</tissue>
    </source>
</reference>
<dbReference type="AlphaFoldDB" id="A0A154PQ73"/>
<keyword evidence="12" id="KW-1185">Reference proteome</keyword>
<evidence type="ECO:0000256" key="3">
    <source>
        <dbReference type="ARBA" id="ARBA00017770"/>
    </source>
</evidence>
<sequence>MDNDSDSDVGDLLNDLLANGDTEENQEPPSKVATLKELDFNFLDNIPEISNENKSVNQKNKSEVHDDNIDSSDDEDRRYFEEQKYSNYGRDIKSLLKKETAKKSKSTPLPHETSSKTYDFSVKKQSTNVNTTSNNNNTISKDVYSDPFFGLRIVTPTVSSSELKTRMNGKMPVTVSKIKFHINSGNLDSDWVIAGVLVSKSPTKTSQKGSSYVIWKLSDLSENINTVCVFMFNSAYKTFWKTTVGTVISILNPNILESRDSTDLATLSTDNSQKIMILGKSKDLGKCRAVKKNGDPCNSIVNTNCCEFCVYHVQQEYKKCSRRAELQAYSNTQKFSVDMLKGKNSQKKPLNGNNCMPEFQAVVAVKSKKLEDRDAKRLALLSGSQKTENFSTKLMNHETCKTVESSEQIKRKFEEIHKSRGISCLGGTIDLSQPITKKQINVAKSNAIKWIQENGKIKPTDPNKTRLNKEEKIEKGKKRPRESENSEQITKKQNVLSDKFKEMLHAKSNHTDLIEKSYEQEKEKYFNKLEMKERMEEKMSTTYKVSCKAVKCLVCKYSSFSASEMCKEQKHPLRVTDAMKRFFKCGDCGNRTVSLDRIPSHSCIKCSSSNWIKAAMMDERKTNVHVIPLSIRGDEETHLGSVITDASLNLLVPEKDDK</sequence>
<keyword evidence="7" id="KW-0862">Zinc</keyword>
<dbReference type="Pfam" id="PF22379">
    <property type="entry name" value="OB_MCM10"/>
    <property type="match status" value="1"/>
</dbReference>
<keyword evidence="6" id="KW-0863">Zinc-finger</keyword>
<dbReference type="STRING" id="178035.A0A154PQ73"/>
<proteinExistence type="inferred from homology"/>
<dbReference type="EMBL" id="KQ435034">
    <property type="protein sequence ID" value="KZC14053.1"/>
    <property type="molecule type" value="Genomic_DNA"/>
</dbReference>
<dbReference type="GO" id="GO:0043596">
    <property type="term" value="C:nuclear replication fork"/>
    <property type="evidence" value="ECO:0007669"/>
    <property type="project" value="TreeGrafter"/>
</dbReference>
<feature type="region of interest" description="Disordered" evidence="9">
    <location>
        <begin position="47"/>
        <end position="77"/>
    </location>
</feature>
<dbReference type="PANTHER" id="PTHR13454">
    <property type="entry name" value="PROTEIN MCM10 HOMOLOG"/>
    <property type="match status" value="1"/>
</dbReference>
<feature type="region of interest" description="Disordered" evidence="9">
    <location>
        <begin position="453"/>
        <end position="492"/>
    </location>
</feature>
<dbReference type="SMART" id="SM01280">
    <property type="entry name" value="Mcm10"/>
    <property type="match status" value="1"/>
</dbReference>
<evidence type="ECO:0000256" key="7">
    <source>
        <dbReference type="ARBA" id="ARBA00022833"/>
    </source>
</evidence>
<dbReference type="GO" id="GO:0003697">
    <property type="term" value="F:single-stranded DNA binding"/>
    <property type="evidence" value="ECO:0007669"/>
    <property type="project" value="InterPro"/>
</dbReference>
<feature type="region of interest" description="Disordered" evidence="9">
    <location>
        <begin position="1"/>
        <end position="33"/>
    </location>
</feature>
<evidence type="ECO:0000256" key="6">
    <source>
        <dbReference type="ARBA" id="ARBA00022771"/>
    </source>
</evidence>
<keyword evidence="4" id="KW-0235">DNA replication</keyword>